<evidence type="ECO:0000313" key="2">
    <source>
        <dbReference type="EMBL" id="CAB4269103.1"/>
    </source>
</evidence>
<feature type="region of interest" description="Disordered" evidence="1">
    <location>
        <begin position="1"/>
        <end position="45"/>
    </location>
</feature>
<name>A0A6J5TZ60_PRUAR</name>
<proteinExistence type="predicted"/>
<reference evidence="2 3" key="1">
    <citation type="submission" date="2020-05" db="EMBL/GenBank/DDBJ databases">
        <authorList>
            <person name="Campoy J."/>
            <person name="Schneeberger K."/>
            <person name="Spophaly S."/>
        </authorList>
    </citation>
    <scope>NUCLEOTIDE SEQUENCE [LARGE SCALE GENOMIC DNA]</scope>
    <source>
        <strain evidence="2">PruArmRojPasFocal</strain>
    </source>
</reference>
<sequence>MGIGRKRSVKDPEAGFGENDGGGDRGRKKCQMGSENRTGSDEKWGPMGLGNEKVYVFSELDYLLDLSY</sequence>
<dbReference type="AlphaFoldDB" id="A0A6J5TZ60"/>
<dbReference type="EMBL" id="CAEKDK010000002">
    <property type="protein sequence ID" value="CAB4269103.1"/>
    <property type="molecule type" value="Genomic_DNA"/>
</dbReference>
<dbReference type="Proteomes" id="UP000507222">
    <property type="component" value="Unassembled WGS sequence"/>
</dbReference>
<protein>
    <submittedName>
        <fullName evidence="2">Uncharacterized protein</fullName>
    </submittedName>
</protein>
<organism evidence="2 3">
    <name type="scientific">Prunus armeniaca</name>
    <name type="common">Apricot</name>
    <name type="synonym">Armeniaca vulgaris</name>
    <dbReference type="NCBI Taxonomy" id="36596"/>
    <lineage>
        <taxon>Eukaryota</taxon>
        <taxon>Viridiplantae</taxon>
        <taxon>Streptophyta</taxon>
        <taxon>Embryophyta</taxon>
        <taxon>Tracheophyta</taxon>
        <taxon>Spermatophyta</taxon>
        <taxon>Magnoliopsida</taxon>
        <taxon>eudicotyledons</taxon>
        <taxon>Gunneridae</taxon>
        <taxon>Pentapetalae</taxon>
        <taxon>rosids</taxon>
        <taxon>fabids</taxon>
        <taxon>Rosales</taxon>
        <taxon>Rosaceae</taxon>
        <taxon>Amygdaloideae</taxon>
        <taxon>Amygdaleae</taxon>
        <taxon>Prunus</taxon>
    </lineage>
</organism>
<accession>A0A6J5TZ60</accession>
<evidence type="ECO:0000313" key="3">
    <source>
        <dbReference type="Proteomes" id="UP000507222"/>
    </source>
</evidence>
<evidence type="ECO:0000256" key="1">
    <source>
        <dbReference type="SAM" id="MobiDB-lite"/>
    </source>
</evidence>
<gene>
    <name evidence="2" type="ORF">CURHAP_LOCUS14267</name>
</gene>